<dbReference type="Pfam" id="PF01743">
    <property type="entry name" value="PolyA_pol"/>
    <property type="match status" value="1"/>
</dbReference>
<feature type="domain" description="tRNA nucleotidyltransferase/poly(A) polymerase RNA and SrmB- binding" evidence="10">
    <location>
        <begin position="195"/>
        <end position="239"/>
    </location>
</feature>
<keyword evidence="6" id="KW-0547">Nucleotide-binding</keyword>
<feature type="domain" description="Poly A polymerase head" evidence="9">
    <location>
        <begin position="30"/>
        <end position="152"/>
    </location>
</feature>
<dbReference type="Proteomes" id="UP001245370">
    <property type="component" value="Unassembled WGS sequence"/>
</dbReference>
<dbReference type="GO" id="GO:0000049">
    <property type="term" value="F:tRNA binding"/>
    <property type="evidence" value="ECO:0007669"/>
    <property type="project" value="TreeGrafter"/>
</dbReference>
<evidence type="ECO:0000256" key="1">
    <source>
        <dbReference type="ARBA" id="ARBA00001946"/>
    </source>
</evidence>
<evidence type="ECO:0000256" key="4">
    <source>
        <dbReference type="ARBA" id="ARBA00022695"/>
    </source>
</evidence>
<dbReference type="GO" id="GO:0046872">
    <property type="term" value="F:metal ion binding"/>
    <property type="evidence" value="ECO:0007669"/>
    <property type="project" value="UniProtKB-KW"/>
</dbReference>
<reference evidence="11" key="1">
    <citation type="submission" date="2022-12" db="EMBL/GenBank/DDBJ databases">
        <title>Reference genome sequencing for broad-spectrum identification of bacterial and archaeal isolates by mass spectrometry.</title>
        <authorList>
            <person name="Sekiguchi Y."/>
            <person name="Tourlousse D.M."/>
        </authorList>
    </citation>
    <scope>NUCLEOTIDE SEQUENCE</scope>
    <source>
        <strain evidence="11">301</strain>
    </source>
</reference>
<evidence type="ECO:0000256" key="2">
    <source>
        <dbReference type="ARBA" id="ARBA00022679"/>
    </source>
</evidence>
<dbReference type="SUPFAM" id="SSF81301">
    <property type="entry name" value="Nucleotidyltransferase"/>
    <property type="match status" value="1"/>
</dbReference>
<dbReference type="InterPro" id="IPR043519">
    <property type="entry name" value="NT_sf"/>
</dbReference>
<dbReference type="EMBL" id="BSDO01000004">
    <property type="protein sequence ID" value="GLI23173.1"/>
    <property type="molecule type" value="Genomic_DNA"/>
</dbReference>
<keyword evidence="2 8" id="KW-0808">Transferase</keyword>
<accession>A0A9W6CIT2</accession>
<evidence type="ECO:0000313" key="13">
    <source>
        <dbReference type="Proteomes" id="UP001144397"/>
    </source>
</evidence>
<evidence type="ECO:0000259" key="10">
    <source>
        <dbReference type="Pfam" id="PF12627"/>
    </source>
</evidence>
<dbReference type="Gene3D" id="1.10.3090.10">
    <property type="entry name" value="cca-adding enzyme, domain 2"/>
    <property type="match status" value="1"/>
</dbReference>
<keyword evidence="4 12" id="KW-0548">Nucleotidyltransferase</keyword>
<dbReference type="GO" id="GO:0008033">
    <property type="term" value="P:tRNA processing"/>
    <property type="evidence" value="ECO:0007669"/>
    <property type="project" value="UniProtKB-KW"/>
</dbReference>
<proteinExistence type="inferred from homology"/>
<dbReference type="Proteomes" id="UP001144397">
    <property type="component" value="Unassembled WGS sequence"/>
</dbReference>
<keyword evidence="7" id="KW-0460">Magnesium</keyword>
<sequence>MTASVAGAPFWATPGLAPLLAVLNGNGEEARVVGGAVRNALLGLPVIDVDIATTALPQEVVARAARAGLKAVPTGIEHGTVTVVSGHHGYEVTTLREDVETDGRRALVRFGRSWQHDAERRDFTLNALYAAPDGAVLDLVGGLADLEARKIRFIGSPEARIREDYLRILRLFRFHAAYGAGAVDQAAFSGAVRLRQGLLALSHERVRAELLKLLLAPGAAATLAVMSDAGLIQPLIGGIADARAFARLVEIEALWRAEGWKVPPDAVRRLAVLALRVPDDAERLREKLRLSNAEARRLALMAGPVPDIADDTAAQAFIYRTGVEAARDRALLAAAHGRPGMERIGRLTAHWAVPRPPFGSADLMALGLKPGRALGAALRRAEADWIDAGFPEEPGRIAALLRAAIAADEGSS</sequence>
<evidence type="ECO:0000256" key="7">
    <source>
        <dbReference type="ARBA" id="ARBA00022842"/>
    </source>
</evidence>
<comment type="similarity">
    <text evidence="8">Belongs to the tRNA nucleotidyltransferase/poly(A) polymerase family.</text>
</comment>
<dbReference type="Pfam" id="PF12627">
    <property type="entry name" value="PolyA_pol_RNAbd"/>
    <property type="match status" value="1"/>
</dbReference>
<evidence type="ECO:0000256" key="6">
    <source>
        <dbReference type="ARBA" id="ARBA00022741"/>
    </source>
</evidence>
<dbReference type="InterPro" id="IPR032828">
    <property type="entry name" value="PolyA_RNA-bd"/>
</dbReference>
<evidence type="ECO:0000259" key="9">
    <source>
        <dbReference type="Pfam" id="PF01743"/>
    </source>
</evidence>
<keyword evidence="5" id="KW-0479">Metal-binding</keyword>
<dbReference type="PANTHER" id="PTHR46173">
    <property type="entry name" value="CCA TRNA NUCLEOTIDYLTRANSFERASE 1, MITOCHONDRIAL"/>
    <property type="match status" value="1"/>
</dbReference>
<evidence type="ECO:0000313" key="12">
    <source>
        <dbReference type="EMBL" id="MDR6334805.1"/>
    </source>
</evidence>
<comment type="caution">
    <text evidence="11">The sequence shown here is derived from an EMBL/GenBank/DDBJ whole genome shotgun (WGS) entry which is preliminary data.</text>
</comment>
<gene>
    <name evidence="11" type="primary">papS</name>
    <name evidence="12" type="ORF">GGQ86_003287</name>
    <name evidence="11" type="ORF">XFLAVUS301_28470</name>
</gene>
<protein>
    <submittedName>
        <fullName evidence="11">Poly(A) polymerase</fullName>
        <ecNumber evidence="12">2.7.7.19</ecNumber>
    </submittedName>
</protein>
<dbReference type="InterPro" id="IPR050264">
    <property type="entry name" value="Bact_CCA-adding_enz_type3_sf"/>
</dbReference>
<evidence type="ECO:0000313" key="14">
    <source>
        <dbReference type="Proteomes" id="UP001245370"/>
    </source>
</evidence>
<dbReference type="RefSeq" id="WP_281808059.1">
    <property type="nucleotide sequence ID" value="NZ_BSDO01000004.1"/>
</dbReference>
<keyword evidence="14" id="KW-1185">Reference proteome</keyword>
<evidence type="ECO:0000256" key="3">
    <source>
        <dbReference type="ARBA" id="ARBA00022694"/>
    </source>
</evidence>
<evidence type="ECO:0000256" key="8">
    <source>
        <dbReference type="RuleBase" id="RU003953"/>
    </source>
</evidence>
<dbReference type="AlphaFoldDB" id="A0A9W6CIT2"/>
<dbReference type="InterPro" id="IPR002646">
    <property type="entry name" value="PolA_pol_head_dom"/>
</dbReference>
<organism evidence="11 13">
    <name type="scientific">Xanthobacter flavus</name>
    <dbReference type="NCBI Taxonomy" id="281"/>
    <lineage>
        <taxon>Bacteria</taxon>
        <taxon>Pseudomonadati</taxon>
        <taxon>Pseudomonadota</taxon>
        <taxon>Alphaproteobacteria</taxon>
        <taxon>Hyphomicrobiales</taxon>
        <taxon>Xanthobacteraceae</taxon>
        <taxon>Xanthobacter</taxon>
    </lineage>
</organism>
<evidence type="ECO:0000313" key="11">
    <source>
        <dbReference type="EMBL" id="GLI23173.1"/>
    </source>
</evidence>
<keyword evidence="3" id="KW-0819">tRNA processing</keyword>
<dbReference type="GO" id="GO:0000166">
    <property type="term" value="F:nucleotide binding"/>
    <property type="evidence" value="ECO:0007669"/>
    <property type="project" value="UniProtKB-KW"/>
</dbReference>
<dbReference type="GO" id="GO:1990817">
    <property type="term" value="F:poly(A) RNA polymerase activity"/>
    <property type="evidence" value="ECO:0007669"/>
    <property type="project" value="UniProtKB-EC"/>
</dbReference>
<dbReference type="EMBL" id="JAVDPY010000005">
    <property type="protein sequence ID" value="MDR6334805.1"/>
    <property type="molecule type" value="Genomic_DNA"/>
</dbReference>
<keyword evidence="8" id="KW-0694">RNA-binding</keyword>
<dbReference type="Gene3D" id="3.30.460.10">
    <property type="entry name" value="Beta Polymerase, domain 2"/>
    <property type="match status" value="1"/>
</dbReference>
<comment type="cofactor">
    <cofactor evidence="1">
        <name>Mg(2+)</name>
        <dbReference type="ChEBI" id="CHEBI:18420"/>
    </cofactor>
</comment>
<dbReference type="EC" id="2.7.7.19" evidence="12"/>
<name>A0A9W6CIT2_XANFL</name>
<dbReference type="GeneID" id="95763634"/>
<dbReference type="PANTHER" id="PTHR46173:SF1">
    <property type="entry name" value="CCA TRNA NUCLEOTIDYLTRANSFERASE 1, MITOCHONDRIAL"/>
    <property type="match status" value="1"/>
</dbReference>
<reference evidence="12 14" key="2">
    <citation type="submission" date="2023-07" db="EMBL/GenBank/DDBJ databases">
        <title>Genomic Encyclopedia of Type Strains, Phase IV (KMG-IV): sequencing the most valuable type-strain genomes for metagenomic binning, comparative biology and taxonomic classification.</title>
        <authorList>
            <person name="Goeker M."/>
        </authorList>
    </citation>
    <scope>NUCLEOTIDE SEQUENCE [LARGE SCALE GENOMIC DNA]</scope>
    <source>
        <strain evidence="12 14">DSM 338</strain>
    </source>
</reference>
<evidence type="ECO:0000256" key="5">
    <source>
        <dbReference type="ARBA" id="ARBA00022723"/>
    </source>
</evidence>
<dbReference type="SUPFAM" id="SSF81891">
    <property type="entry name" value="Poly A polymerase C-terminal region-like"/>
    <property type="match status" value="1"/>
</dbReference>
<dbReference type="CDD" id="cd05398">
    <property type="entry name" value="NT_ClassII-CCAase"/>
    <property type="match status" value="1"/>
</dbReference>